<evidence type="ECO:0000256" key="2">
    <source>
        <dbReference type="ARBA" id="ARBA00023002"/>
    </source>
</evidence>
<dbReference type="RefSeq" id="WP_137344560.1">
    <property type="nucleotide sequence ID" value="NZ_BSQH01000039.1"/>
</dbReference>
<dbReference type="InterPro" id="IPR020904">
    <property type="entry name" value="Sc_DH/Rdtase_CS"/>
</dbReference>
<organism evidence="4 5">
    <name type="scientific">Dyadobacter frigoris</name>
    <dbReference type="NCBI Taxonomy" id="2576211"/>
    <lineage>
        <taxon>Bacteria</taxon>
        <taxon>Pseudomonadati</taxon>
        <taxon>Bacteroidota</taxon>
        <taxon>Cytophagia</taxon>
        <taxon>Cytophagales</taxon>
        <taxon>Spirosomataceae</taxon>
        <taxon>Dyadobacter</taxon>
    </lineage>
</organism>
<dbReference type="Pfam" id="PF00106">
    <property type="entry name" value="adh_short"/>
    <property type="match status" value="1"/>
</dbReference>
<comment type="caution">
    <text evidence="4">The sequence shown here is derived from an EMBL/GenBank/DDBJ whole genome shotgun (WGS) entry which is preliminary data.</text>
</comment>
<dbReference type="PRINTS" id="PR00080">
    <property type="entry name" value="SDRFAMILY"/>
</dbReference>
<dbReference type="CDD" id="cd05374">
    <property type="entry name" value="17beta-HSD-like_SDR_c"/>
    <property type="match status" value="1"/>
</dbReference>
<dbReference type="Proteomes" id="UP000304900">
    <property type="component" value="Unassembled WGS sequence"/>
</dbReference>
<dbReference type="GO" id="GO:0016491">
    <property type="term" value="F:oxidoreductase activity"/>
    <property type="evidence" value="ECO:0007669"/>
    <property type="project" value="UniProtKB-KW"/>
</dbReference>
<dbReference type="AlphaFoldDB" id="A0A4U6CNS8"/>
<dbReference type="PROSITE" id="PS00061">
    <property type="entry name" value="ADH_SHORT"/>
    <property type="match status" value="1"/>
</dbReference>
<dbReference type="InterPro" id="IPR051911">
    <property type="entry name" value="SDR_oxidoreductase"/>
</dbReference>
<dbReference type="PANTHER" id="PTHR43976:SF16">
    <property type="entry name" value="SHORT-CHAIN DEHYDROGENASE_REDUCTASE FAMILY PROTEIN"/>
    <property type="match status" value="1"/>
</dbReference>
<comment type="similarity">
    <text evidence="1 3">Belongs to the short-chain dehydrogenases/reductases (SDR) family.</text>
</comment>
<evidence type="ECO:0000313" key="5">
    <source>
        <dbReference type="Proteomes" id="UP000304900"/>
    </source>
</evidence>
<dbReference type="EMBL" id="SZVO01000035">
    <property type="protein sequence ID" value="TKT85077.1"/>
    <property type="molecule type" value="Genomic_DNA"/>
</dbReference>
<sequence>MQTVLITGATSGIGLTIANKLHANGYKVYGTSRNPDQYQHKVKFKLLELDVTSRLSIENCVTAFLSKSATIDVLINNAGIGVCGSAEETSRELADKQFQTNFWGCVDVTKAFLPVMRQQRNGKIITIGSLAGLIGVPFQSYYSASKHALEGFYKSLRFELKTFDIHVSVIEPGFFKTNLNQAFEFAESTISDYDGTRKNALKSFSDSINNAPSPEPVADIALKILRSKKPGFSYRVGWDAKLLPFLQFMFTSLFEWGAARKFKTQNNG</sequence>
<accession>A0A4U6CNS8</accession>
<name>A0A4U6CNS8_9BACT</name>
<dbReference type="InterPro" id="IPR002347">
    <property type="entry name" value="SDR_fam"/>
</dbReference>
<evidence type="ECO:0000313" key="4">
    <source>
        <dbReference type="EMBL" id="TKT85077.1"/>
    </source>
</evidence>
<dbReference type="PANTHER" id="PTHR43976">
    <property type="entry name" value="SHORT CHAIN DEHYDROGENASE"/>
    <property type="match status" value="1"/>
</dbReference>
<reference evidence="4 5" key="1">
    <citation type="submission" date="2019-05" db="EMBL/GenBank/DDBJ databases">
        <title>Dyadobacter AR-3-8 sp. nov., isolated from arctic soil.</title>
        <authorList>
            <person name="Chaudhary D.K."/>
        </authorList>
    </citation>
    <scope>NUCLEOTIDE SEQUENCE [LARGE SCALE GENOMIC DNA]</scope>
    <source>
        <strain evidence="4 5">AR-3-8</strain>
    </source>
</reference>
<dbReference type="InterPro" id="IPR036291">
    <property type="entry name" value="NAD(P)-bd_dom_sf"/>
</dbReference>
<evidence type="ECO:0000256" key="1">
    <source>
        <dbReference type="ARBA" id="ARBA00006484"/>
    </source>
</evidence>
<gene>
    <name evidence="4" type="ORF">FDK13_34470</name>
</gene>
<keyword evidence="5" id="KW-1185">Reference proteome</keyword>
<dbReference type="SUPFAM" id="SSF51735">
    <property type="entry name" value="NAD(P)-binding Rossmann-fold domains"/>
    <property type="match status" value="1"/>
</dbReference>
<protein>
    <submittedName>
        <fullName evidence="4">SDR family oxidoreductase</fullName>
    </submittedName>
</protein>
<dbReference type="PRINTS" id="PR00081">
    <property type="entry name" value="GDHRDH"/>
</dbReference>
<dbReference type="OrthoDB" id="9786056at2"/>
<dbReference type="Gene3D" id="3.40.50.720">
    <property type="entry name" value="NAD(P)-binding Rossmann-like Domain"/>
    <property type="match status" value="1"/>
</dbReference>
<keyword evidence="2" id="KW-0560">Oxidoreductase</keyword>
<proteinExistence type="inferred from homology"/>
<evidence type="ECO:0000256" key="3">
    <source>
        <dbReference type="RuleBase" id="RU000363"/>
    </source>
</evidence>